<dbReference type="Pfam" id="PF24758">
    <property type="entry name" value="LRR_At5g56370"/>
    <property type="match status" value="1"/>
</dbReference>
<dbReference type="InterPro" id="IPR041966">
    <property type="entry name" value="LOTUS-like"/>
</dbReference>
<evidence type="ECO:0000256" key="1">
    <source>
        <dbReference type="SAM" id="MobiDB-lite"/>
    </source>
</evidence>
<dbReference type="InterPro" id="IPR036047">
    <property type="entry name" value="F-box-like_dom_sf"/>
</dbReference>
<organism evidence="4 5">
    <name type="scientific">Microthlaspi erraticum</name>
    <dbReference type="NCBI Taxonomy" id="1685480"/>
    <lineage>
        <taxon>Eukaryota</taxon>
        <taxon>Viridiplantae</taxon>
        <taxon>Streptophyta</taxon>
        <taxon>Embryophyta</taxon>
        <taxon>Tracheophyta</taxon>
        <taxon>Spermatophyta</taxon>
        <taxon>Magnoliopsida</taxon>
        <taxon>eudicotyledons</taxon>
        <taxon>Gunneridae</taxon>
        <taxon>Pentapetalae</taxon>
        <taxon>rosids</taxon>
        <taxon>malvids</taxon>
        <taxon>Brassicales</taxon>
        <taxon>Brassicaceae</taxon>
        <taxon>Coluteocarpeae</taxon>
        <taxon>Microthlaspi</taxon>
    </lineage>
</organism>
<dbReference type="InterPro" id="IPR032675">
    <property type="entry name" value="LRR_dom_sf"/>
</dbReference>
<sequence>MVSGEKNTNKCDKGSSQEDKISELPDHLISEILIHLSTKDAVKTRVLSTKWRRCLREWIPELDLDSTAFSDFKAFERFAETFFDPHKESWTRKLNLLLHNAAYDWNPYLTRWINVVTKRRIQHLEVYAYPCIYQYHTLKHIYLQDTGTLTTHLVHLVDPECVSLPCLKIMSLEYVTYHNEASLEKLLSGSPLLEDLKIIRDRHDSEMVLNVRSQMLKRLHIDHCIQAVIDAPLLQCLRTKVNKTKNFKIINQDFSGKVDLHVVFDLSVRGLIRDILTDISRVEDLVIRTDIWTTVFQYSKSEPLIQFPYLTRLSAKFYWSNLQTLSTFLESCPKLESLILDFLMWDRETILTFSTVPQCLVLSLKFVELSLSRCVYESEMEADPSLSRESAMSERAIVSIDSIGTDYNMTATAATTTTQRRSSSSPYNPMAILWDIENTPVPSDVRPEDVAGNIRMAIQLHPVVTGASVVNFSAFGDFNAFPRRVREGLQRTGVKLVDVPNGRKDAADKAILLDMFLFALDHPPPSTIVLITGDVDFAPALHVLGQRGYNVVLIIPSGVYVNPALINAGKFVWDWHSIVHGEGFVPLPRPPLPPPRPYLMNCGFNSSSNLDAMNEDETILYRGVSQQSQSCYGNTRESSSLMVSSQFQNEYSGGVMSCWPSNAGESSAYPPPGHLESTMWVAPGDFNGLKGQLVKLLELSGGCMPLTRVTSEYQRNFSKPLFVTDYGSCKLVDLFKKMSDVIEVVGKGNKRFVYLRSSKPNLASPSPPPPVVLLRREDKGKAVTNGGGRVSSDELSDTGSGSGSGSVRSERSLEEFKLELQEIMVSYGCRVQMGYFEAIYKQRYKRPLDYKKMGVDQLEQLFDKFRDVVAVYDDPATGTTLIDAL</sequence>
<dbReference type="InterPro" id="IPR001810">
    <property type="entry name" value="F-box_dom"/>
</dbReference>
<dbReference type="AlphaFoldDB" id="A0A6D2KZ74"/>
<feature type="domain" description="HTH OST-type" evidence="3">
    <location>
        <begin position="685"/>
        <end position="757"/>
    </location>
</feature>
<dbReference type="InterPro" id="IPR024768">
    <property type="entry name" value="Marf1"/>
</dbReference>
<dbReference type="Gene3D" id="1.20.1280.50">
    <property type="match status" value="1"/>
</dbReference>
<gene>
    <name evidence="4" type="ORF">MERR_LOCUS45843</name>
</gene>
<keyword evidence="5" id="KW-1185">Reference proteome</keyword>
<evidence type="ECO:0000313" key="4">
    <source>
        <dbReference type="EMBL" id="CAA7058607.1"/>
    </source>
</evidence>
<name>A0A6D2KZ74_9BRAS</name>
<evidence type="ECO:0000259" key="3">
    <source>
        <dbReference type="PROSITE" id="PS51644"/>
    </source>
</evidence>
<comment type="caution">
    <text evidence="4">The sequence shown here is derived from an EMBL/GenBank/DDBJ whole genome shotgun (WGS) entry which is preliminary data.</text>
</comment>
<dbReference type="Pfam" id="PF01936">
    <property type="entry name" value="NYN"/>
    <property type="match status" value="1"/>
</dbReference>
<dbReference type="Proteomes" id="UP000467841">
    <property type="component" value="Unassembled WGS sequence"/>
</dbReference>
<dbReference type="CDD" id="cd10910">
    <property type="entry name" value="PIN_limkain_b1_N_like"/>
    <property type="match status" value="1"/>
</dbReference>
<feature type="domain" description="F-box" evidence="2">
    <location>
        <begin position="18"/>
        <end position="72"/>
    </location>
</feature>
<dbReference type="SUPFAM" id="SSF81383">
    <property type="entry name" value="F-box domain"/>
    <property type="match status" value="1"/>
</dbReference>
<dbReference type="OrthoDB" id="549353at2759"/>
<dbReference type="GO" id="GO:0004540">
    <property type="term" value="F:RNA nuclease activity"/>
    <property type="evidence" value="ECO:0007669"/>
    <property type="project" value="InterPro"/>
</dbReference>
<dbReference type="EMBL" id="CACVBM020001729">
    <property type="protein sequence ID" value="CAA7058607.1"/>
    <property type="molecule type" value="Genomic_DNA"/>
</dbReference>
<evidence type="ECO:0008006" key="6">
    <source>
        <dbReference type="Google" id="ProtNLM"/>
    </source>
</evidence>
<dbReference type="InterPro" id="IPR025605">
    <property type="entry name" value="OST-HTH/LOTUS_dom"/>
</dbReference>
<dbReference type="Pfam" id="PF00646">
    <property type="entry name" value="F-box"/>
    <property type="match status" value="1"/>
</dbReference>
<dbReference type="Pfam" id="PF12872">
    <property type="entry name" value="OST-HTH"/>
    <property type="match status" value="2"/>
</dbReference>
<dbReference type="SUPFAM" id="SSF52047">
    <property type="entry name" value="RNI-like"/>
    <property type="match status" value="1"/>
</dbReference>
<feature type="region of interest" description="Disordered" evidence="1">
    <location>
        <begin position="782"/>
        <end position="808"/>
    </location>
</feature>
<dbReference type="CDD" id="cd08824">
    <property type="entry name" value="LOTUS"/>
    <property type="match status" value="2"/>
</dbReference>
<dbReference type="GO" id="GO:0005777">
    <property type="term" value="C:peroxisome"/>
    <property type="evidence" value="ECO:0007669"/>
    <property type="project" value="InterPro"/>
</dbReference>
<dbReference type="GO" id="GO:0010468">
    <property type="term" value="P:regulation of gene expression"/>
    <property type="evidence" value="ECO:0007669"/>
    <property type="project" value="InterPro"/>
</dbReference>
<dbReference type="Gene3D" id="3.30.420.610">
    <property type="entry name" value="LOTUS domain-like"/>
    <property type="match status" value="2"/>
</dbReference>
<dbReference type="PROSITE" id="PS50181">
    <property type="entry name" value="FBOX"/>
    <property type="match status" value="1"/>
</dbReference>
<reference evidence="4" key="1">
    <citation type="submission" date="2020-01" db="EMBL/GenBank/DDBJ databases">
        <authorList>
            <person name="Mishra B."/>
        </authorList>
    </citation>
    <scope>NUCLEOTIDE SEQUENCE [LARGE SCALE GENOMIC DNA]</scope>
</reference>
<dbReference type="InterPro" id="IPR021139">
    <property type="entry name" value="NYN"/>
</dbReference>
<proteinExistence type="predicted"/>
<evidence type="ECO:0000313" key="5">
    <source>
        <dbReference type="Proteomes" id="UP000467841"/>
    </source>
</evidence>
<feature type="domain" description="HTH OST-type" evidence="3">
    <location>
        <begin position="812"/>
        <end position="885"/>
    </location>
</feature>
<dbReference type="PROSITE" id="PS51644">
    <property type="entry name" value="HTH_OST"/>
    <property type="match status" value="2"/>
</dbReference>
<dbReference type="InterPro" id="IPR055411">
    <property type="entry name" value="LRR_FXL15/At3g58940/PEG3-like"/>
</dbReference>
<dbReference type="Gene3D" id="3.80.10.10">
    <property type="entry name" value="Ribonuclease Inhibitor"/>
    <property type="match status" value="1"/>
</dbReference>
<dbReference type="PANTHER" id="PTHR14379">
    <property type="entry name" value="LIMKAIN B LKAP"/>
    <property type="match status" value="1"/>
</dbReference>
<evidence type="ECO:0000259" key="2">
    <source>
        <dbReference type="PROSITE" id="PS50181"/>
    </source>
</evidence>
<accession>A0A6D2KZ74</accession>
<dbReference type="PANTHER" id="PTHR14379:SF82">
    <property type="entry name" value="OS08G0230500 PROTEIN"/>
    <property type="match status" value="1"/>
</dbReference>
<protein>
    <recommendedName>
        <fullName evidence="6">HTH OST-type domain-containing protein</fullName>
    </recommendedName>
</protein>
<dbReference type="Gene3D" id="3.40.50.1010">
    <property type="entry name" value="5'-nuclease"/>
    <property type="match status" value="1"/>
</dbReference>